<sequence>MASRFLVPLALAIGTAFLYPGGAARAAEPVAPKVTTPKTHFGFNLGDDYSLANYEQYAAYLAKLAKESDRIKVVDIGRTEERRPQLMAVVTSPANHKLLSRYQTIARDLANADGITSEAAKKLAAGGKAVVWIDGGLHASEVLCAQAVAETVYQMVSGTDPETLRVLDDVIILFVHANPDGHDLVADWYMRDKDPKKRSLGGLPRLYQKYIGHDNNRDFYANTQAETRNMNRVMYREWLPQIVYNHHQTGPPGTVLFCPPFRDPFNYNFDPLVVSGIDAVGAAMMQRFLVEDKPGATTRSGARYSTWFNGGLRTTAYFHNMIGLLTETIGSPTPIRVPFNPAMQLPKADLLSPVAPQEWHFRRSVEYSVTANKAVFDYASRHREQLLYNIWLMGKNATERGNKDSWTVTPKVVAAAKGARGADAFQKFFRDPAKRDARGYIVPADQPDFLTATKFVNALIGTGVRVHRATSAFEVGGKKYPAGSYMVKSAQAVRAHVLDMFEPQDHPDDFAYPGAPPTPPYDAAGYTLAFQMGVQFDRVLEGFTGPFEELKDEIPPPPAKVLDANGVVGFFLRSNTNDAFRAMNQLLAAGEEVQRLKEPFTADGVKHPAGMFFIVKKDGTQARLEKIAQTLGTRFVGSTEAPGKEAGALKPVRVALVDRYGGSMPSGWTRWLFEQFEFPFTVVYPPDLDRGGLRDKFDVIVVVDGLGGGRGGGGGGGGDQPPEPNAVDELALPADFRGRRGSITATKTVPELKKFVSAGGTLLTVGSSTSLANQLGLKIESHLIETGTDGKEKPLGRDKFYVPPSVLRAKVDPAHPLAWGMSDEVDVMFANSPTFRFPTGAAASGLTRVSWFAGKTPLRSGWAFGQEHLDGGTAVIDAAVGKGRVVLYGPQVLYRAQPHATFKLVFNAIVRAGQSE</sequence>
<comment type="caution">
    <text evidence="9">The sequence shown here is derived from an EMBL/GenBank/DDBJ whole genome shotgun (WGS) entry which is preliminary data.</text>
</comment>
<keyword evidence="5" id="KW-0862">Zinc</keyword>
<dbReference type="InterPro" id="IPR000834">
    <property type="entry name" value="Peptidase_M14"/>
</dbReference>
<feature type="chain" id="PRO_5047133185" evidence="7">
    <location>
        <begin position="27"/>
        <end position="916"/>
    </location>
</feature>
<feature type="domain" description="Peptidase M14" evidence="8">
    <location>
        <begin position="58"/>
        <end position="226"/>
    </location>
</feature>
<keyword evidence="3" id="KW-0645">Protease</keyword>
<dbReference type="SUPFAM" id="SSF53187">
    <property type="entry name" value="Zn-dependent exopeptidases"/>
    <property type="match status" value="1"/>
</dbReference>
<keyword evidence="6" id="KW-0482">Metalloprotease</keyword>
<evidence type="ECO:0000256" key="2">
    <source>
        <dbReference type="ARBA" id="ARBA00005988"/>
    </source>
</evidence>
<dbReference type="SUPFAM" id="SSF52317">
    <property type="entry name" value="Class I glutamine amidotransferase-like"/>
    <property type="match status" value="1"/>
</dbReference>
<keyword evidence="10" id="KW-1185">Reference proteome</keyword>
<comment type="cofactor">
    <cofactor evidence="1">
        <name>Zn(2+)</name>
        <dbReference type="ChEBI" id="CHEBI:29105"/>
    </cofactor>
</comment>
<keyword evidence="7" id="KW-0732">Signal</keyword>
<organism evidence="9 10">
    <name type="scientific">Gemmata palustris</name>
    <dbReference type="NCBI Taxonomy" id="2822762"/>
    <lineage>
        <taxon>Bacteria</taxon>
        <taxon>Pseudomonadati</taxon>
        <taxon>Planctomycetota</taxon>
        <taxon>Planctomycetia</taxon>
        <taxon>Gemmatales</taxon>
        <taxon>Gemmataceae</taxon>
        <taxon>Gemmata</taxon>
    </lineage>
</organism>
<dbReference type="PANTHER" id="PTHR11705:SF143">
    <property type="entry name" value="SLL0236 PROTEIN"/>
    <property type="match status" value="1"/>
</dbReference>
<evidence type="ECO:0000256" key="7">
    <source>
        <dbReference type="SAM" id="SignalP"/>
    </source>
</evidence>
<dbReference type="Pfam" id="PF00246">
    <property type="entry name" value="Peptidase_M14"/>
    <property type="match status" value="1"/>
</dbReference>
<keyword evidence="4" id="KW-0378">Hydrolase</keyword>
<evidence type="ECO:0000256" key="4">
    <source>
        <dbReference type="ARBA" id="ARBA00022801"/>
    </source>
</evidence>
<comment type="similarity">
    <text evidence="2">Belongs to the peptidase M14 family.</text>
</comment>
<evidence type="ECO:0000256" key="6">
    <source>
        <dbReference type="ARBA" id="ARBA00023049"/>
    </source>
</evidence>
<gene>
    <name evidence="9" type="ORF">J8F10_17600</name>
</gene>
<protein>
    <submittedName>
        <fullName evidence="9">Peptidase</fullName>
    </submittedName>
</protein>
<feature type="signal peptide" evidence="7">
    <location>
        <begin position="1"/>
        <end position="26"/>
    </location>
</feature>
<name>A0ABS5BTN3_9BACT</name>
<evidence type="ECO:0000256" key="3">
    <source>
        <dbReference type="ARBA" id="ARBA00022670"/>
    </source>
</evidence>
<evidence type="ECO:0000313" key="9">
    <source>
        <dbReference type="EMBL" id="MBP3957084.1"/>
    </source>
</evidence>
<evidence type="ECO:0000259" key="8">
    <source>
        <dbReference type="Pfam" id="PF00246"/>
    </source>
</evidence>
<accession>A0ABS5BTN3</accession>
<dbReference type="PANTHER" id="PTHR11705">
    <property type="entry name" value="PROTEASE FAMILY M14 CARBOXYPEPTIDASE A,B"/>
    <property type="match status" value="1"/>
</dbReference>
<reference evidence="9 10" key="1">
    <citation type="submission" date="2021-04" db="EMBL/GenBank/DDBJ databases">
        <authorList>
            <person name="Ivanova A."/>
        </authorList>
    </citation>
    <scope>NUCLEOTIDE SEQUENCE [LARGE SCALE GENOMIC DNA]</scope>
    <source>
        <strain evidence="9 10">G18</strain>
    </source>
</reference>
<dbReference type="Gene3D" id="3.40.630.10">
    <property type="entry name" value="Zn peptidases"/>
    <property type="match status" value="1"/>
</dbReference>
<dbReference type="EMBL" id="JAGKQQ010000001">
    <property type="protein sequence ID" value="MBP3957084.1"/>
    <property type="molecule type" value="Genomic_DNA"/>
</dbReference>
<evidence type="ECO:0000256" key="5">
    <source>
        <dbReference type="ARBA" id="ARBA00022833"/>
    </source>
</evidence>
<dbReference type="Proteomes" id="UP000676565">
    <property type="component" value="Unassembled WGS sequence"/>
</dbReference>
<dbReference type="RefSeq" id="WP_210655817.1">
    <property type="nucleotide sequence ID" value="NZ_JAGKQQ010000001.1"/>
</dbReference>
<evidence type="ECO:0000313" key="10">
    <source>
        <dbReference type="Proteomes" id="UP000676565"/>
    </source>
</evidence>
<dbReference type="InterPro" id="IPR029062">
    <property type="entry name" value="Class_I_gatase-like"/>
</dbReference>
<proteinExistence type="inferred from homology"/>
<dbReference type="CDD" id="cd06240">
    <property type="entry name" value="M14-like"/>
    <property type="match status" value="1"/>
</dbReference>
<evidence type="ECO:0000256" key="1">
    <source>
        <dbReference type="ARBA" id="ARBA00001947"/>
    </source>
</evidence>